<dbReference type="AlphaFoldDB" id="A0A6L2MQ04"/>
<accession>A0A6L2MQ04</accession>
<gene>
    <name evidence="1" type="ORF">Tci_048049</name>
</gene>
<sequence>MIPLDSAVSSMLLSKIMASGGVMILDERRLQTNSFEDCFLEPVLRDDIQKIWGLVPKTEHHKQTPLSEFFNGSWLSCIMSIKEL</sequence>
<reference evidence="1" key="1">
    <citation type="journal article" date="2019" name="Sci. Rep.">
        <title>Draft genome of Tanacetum cinerariifolium, the natural source of mosquito coil.</title>
        <authorList>
            <person name="Yamashiro T."/>
            <person name="Shiraishi A."/>
            <person name="Satake H."/>
            <person name="Nakayama K."/>
        </authorList>
    </citation>
    <scope>NUCLEOTIDE SEQUENCE</scope>
</reference>
<evidence type="ECO:0000313" key="1">
    <source>
        <dbReference type="EMBL" id="GEU76071.1"/>
    </source>
</evidence>
<protein>
    <submittedName>
        <fullName evidence="1">Protein root hair defective 3-like</fullName>
    </submittedName>
</protein>
<comment type="caution">
    <text evidence="1">The sequence shown here is derived from an EMBL/GenBank/DDBJ whole genome shotgun (WGS) entry which is preliminary data.</text>
</comment>
<dbReference type="EMBL" id="BKCJ010007207">
    <property type="protein sequence ID" value="GEU76071.1"/>
    <property type="molecule type" value="Genomic_DNA"/>
</dbReference>
<proteinExistence type="predicted"/>
<name>A0A6L2MQ04_TANCI</name>
<organism evidence="1">
    <name type="scientific">Tanacetum cinerariifolium</name>
    <name type="common">Dalmatian daisy</name>
    <name type="synonym">Chrysanthemum cinerariifolium</name>
    <dbReference type="NCBI Taxonomy" id="118510"/>
    <lineage>
        <taxon>Eukaryota</taxon>
        <taxon>Viridiplantae</taxon>
        <taxon>Streptophyta</taxon>
        <taxon>Embryophyta</taxon>
        <taxon>Tracheophyta</taxon>
        <taxon>Spermatophyta</taxon>
        <taxon>Magnoliopsida</taxon>
        <taxon>eudicotyledons</taxon>
        <taxon>Gunneridae</taxon>
        <taxon>Pentapetalae</taxon>
        <taxon>asterids</taxon>
        <taxon>campanulids</taxon>
        <taxon>Asterales</taxon>
        <taxon>Asteraceae</taxon>
        <taxon>Asteroideae</taxon>
        <taxon>Anthemideae</taxon>
        <taxon>Anthemidinae</taxon>
        <taxon>Tanacetum</taxon>
    </lineage>
</organism>